<dbReference type="Pfam" id="PF00753">
    <property type="entry name" value="Lactamase_B"/>
    <property type="match status" value="1"/>
</dbReference>
<dbReference type="PANTHER" id="PTHR42951">
    <property type="entry name" value="METALLO-BETA-LACTAMASE DOMAIN-CONTAINING"/>
    <property type="match status" value="1"/>
</dbReference>
<evidence type="ECO:0000313" key="2">
    <source>
        <dbReference type="EMBL" id="CAB4733616.1"/>
    </source>
</evidence>
<accession>A0A6J6SFB8</accession>
<dbReference type="CDD" id="cd07721">
    <property type="entry name" value="yflN-like_MBL-fold"/>
    <property type="match status" value="1"/>
</dbReference>
<sequence length="239" mass="25101">MGNPAVSLASGVIRIPTLGDYINSFAFTDDDGSVTLVDCGLKRAPARIVAGLAQIGKRPGDVTRIILTHAHPDHAGGAAAMLDATGVDGVDAHESDAAYLREGSPPPCDTSTTSGRIFARLPENGFSPVSVATVLTDGDLIPVAGGIRVVHTPGHTPGHVSLLHEPSGVLITGDSIFNIASRRTWPLAAFCTSYAQSKATAHLLADLEFGVAAFTHGPEIRDHARERIRDFLRKRSLSE</sequence>
<protein>
    <submittedName>
        <fullName evidence="2">Unannotated protein</fullName>
    </submittedName>
</protein>
<dbReference type="AlphaFoldDB" id="A0A6J6SFB8"/>
<dbReference type="EMBL" id="CAEZYW010000034">
    <property type="protein sequence ID" value="CAB4733616.1"/>
    <property type="molecule type" value="Genomic_DNA"/>
</dbReference>
<dbReference type="InterPro" id="IPR050855">
    <property type="entry name" value="NDM-1-like"/>
</dbReference>
<organism evidence="2">
    <name type="scientific">freshwater metagenome</name>
    <dbReference type="NCBI Taxonomy" id="449393"/>
    <lineage>
        <taxon>unclassified sequences</taxon>
        <taxon>metagenomes</taxon>
        <taxon>ecological metagenomes</taxon>
    </lineage>
</organism>
<dbReference type="InterPro" id="IPR001279">
    <property type="entry name" value="Metallo-B-lactamas"/>
</dbReference>
<dbReference type="SMART" id="SM00849">
    <property type="entry name" value="Lactamase_B"/>
    <property type="match status" value="1"/>
</dbReference>
<name>A0A6J6SFB8_9ZZZZ</name>
<feature type="domain" description="Metallo-beta-lactamase" evidence="1">
    <location>
        <begin position="21"/>
        <end position="216"/>
    </location>
</feature>
<reference evidence="2" key="1">
    <citation type="submission" date="2020-05" db="EMBL/GenBank/DDBJ databases">
        <authorList>
            <person name="Chiriac C."/>
            <person name="Salcher M."/>
            <person name="Ghai R."/>
            <person name="Kavagutti S V."/>
        </authorList>
    </citation>
    <scope>NUCLEOTIDE SEQUENCE</scope>
</reference>
<proteinExistence type="predicted"/>
<dbReference type="SUPFAM" id="SSF56281">
    <property type="entry name" value="Metallo-hydrolase/oxidoreductase"/>
    <property type="match status" value="1"/>
</dbReference>
<gene>
    <name evidence="2" type="ORF">UFOPK2786_00348</name>
</gene>
<evidence type="ECO:0000259" key="1">
    <source>
        <dbReference type="SMART" id="SM00849"/>
    </source>
</evidence>
<dbReference type="Gene3D" id="3.60.15.10">
    <property type="entry name" value="Ribonuclease Z/Hydroxyacylglutathione hydrolase-like"/>
    <property type="match status" value="1"/>
</dbReference>
<dbReference type="InterPro" id="IPR036866">
    <property type="entry name" value="RibonucZ/Hydroxyglut_hydro"/>
</dbReference>